<evidence type="ECO:0000256" key="1">
    <source>
        <dbReference type="SAM" id="MobiDB-lite"/>
    </source>
</evidence>
<dbReference type="GeneID" id="27900385"/>
<feature type="region of interest" description="Disordered" evidence="1">
    <location>
        <begin position="607"/>
        <end position="634"/>
    </location>
</feature>
<feature type="region of interest" description="Disordered" evidence="1">
    <location>
        <begin position="673"/>
        <end position="783"/>
    </location>
</feature>
<name>N1QH25_SPHMS</name>
<feature type="region of interest" description="Disordered" evidence="1">
    <location>
        <begin position="298"/>
        <end position="319"/>
    </location>
</feature>
<sequence>MPPQEHAYTYKTITRVPPPPPPSSKCDAPSSVATSSSTSSEPSTTTKPRRHQPPFDSKSVIATVMNSSRQPAVTDVSDVPPLAVYHICCICRKPRSARYHREHPIPIDGHPPPGGICRRCRVVEVEEDRSLDVHVVGEGRSNDIRIGVASFVPEEDPGTHRRTQRILKEPEWLELEMDGSIRYEVDDVRSSGSNVTPPIKTRESVVYRYVRQPKPPQPPQPPHPPTGPAGNTTREEVVYRQSPANTGPGAVVSPPELDMDVQQAAGHFRRVTIPPPPPKEDETEVVVMLNHTPGGISNDGACDSSSAHESSISKAKVRSTTYTEPEIRRLAREEVERYRRLERKIEAHKDPYAHGRIVEIQRVPVERRIEQDRDVTAELPWKASQSIPRRDSALATIGTSSTSNELNASNLQQSQVIADRKTRDSVASTTSSLSAALSDKTQMPVDDRKLHAYRHVSARGQPFQNAKPGSTSAAADVEKLPRRVDELQREYSRQDRSQAQSQTVDTVIYQQHLAHEGSQQAPDTDTEVKLAHSRVEKKAVPRSPDREYEYVRRVVTPITSRTLQPRDSAPRYEESNEYLIYRSVPHSPEHAVTGARNHLESIRRRVSDASSRVHFSKKLDISPTPPESDASSSEFRYYRGRQEASLSMGNDVPNRAPRRDPVALQRKATQPLGLAAGGASDGTQPPPPLSESPTREQMMPKSRRGGYGPFVEKERKSSSLNVEHSSQSSQSRHTGHPAHDGYGPYVREEKRSASVDVEDGSTVASGSWHSSEDDPYDRRRGRR</sequence>
<accession>N1QH25</accession>
<gene>
    <name evidence="2" type="ORF">SEPMUDRAFT_145751</name>
</gene>
<feature type="compositionally biased region" description="Polar residues" evidence="1">
    <location>
        <begin position="718"/>
        <end position="732"/>
    </location>
</feature>
<keyword evidence="3" id="KW-1185">Reference proteome</keyword>
<proteinExistence type="predicted"/>
<dbReference type="STRING" id="692275.N1QH25"/>
<dbReference type="RefSeq" id="XP_016764647.1">
    <property type="nucleotide sequence ID" value="XM_016903248.1"/>
</dbReference>
<feature type="compositionally biased region" description="Low complexity" evidence="1">
    <location>
        <begin position="30"/>
        <end position="46"/>
    </location>
</feature>
<dbReference type="AlphaFoldDB" id="N1QH25"/>
<feature type="compositionally biased region" description="Pro residues" evidence="1">
    <location>
        <begin position="213"/>
        <end position="227"/>
    </location>
</feature>
<feature type="region of interest" description="Disordered" evidence="1">
    <location>
        <begin position="211"/>
        <end position="232"/>
    </location>
</feature>
<dbReference type="HOGENOM" id="CLU_357938_0_0_1"/>
<dbReference type="eggNOG" id="ENOG502RKD9">
    <property type="taxonomic scope" value="Eukaryota"/>
</dbReference>
<feature type="region of interest" description="Disordered" evidence="1">
    <location>
        <begin position="1"/>
        <end position="56"/>
    </location>
</feature>
<feature type="compositionally biased region" description="Low complexity" evidence="1">
    <location>
        <begin position="304"/>
        <end position="313"/>
    </location>
</feature>
<reference evidence="2 3" key="1">
    <citation type="journal article" date="2012" name="PLoS Pathog.">
        <title>Diverse lifestyles and strategies of plant pathogenesis encoded in the genomes of eighteen Dothideomycetes fungi.</title>
        <authorList>
            <person name="Ohm R.A."/>
            <person name="Feau N."/>
            <person name="Henrissat B."/>
            <person name="Schoch C.L."/>
            <person name="Horwitz B.A."/>
            <person name="Barry K.W."/>
            <person name="Condon B.J."/>
            <person name="Copeland A.C."/>
            <person name="Dhillon B."/>
            <person name="Glaser F."/>
            <person name="Hesse C.N."/>
            <person name="Kosti I."/>
            <person name="LaButti K."/>
            <person name="Lindquist E.A."/>
            <person name="Lucas S."/>
            <person name="Salamov A.A."/>
            <person name="Bradshaw R.E."/>
            <person name="Ciuffetti L."/>
            <person name="Hamelin R.C."/>
            <person name="Kema G.H.J."/>
            <person name="Lawrence C."/>
            <person name="Scott J.A."/>
            <person name="Spatafora J.W."/>
            <person name="Turgeon B.G."/>
            <person name="de Wit P.J.G.M."/>
            <person name="Zhong S."/>
            <person name="Goodwin S.B."/>
            <person name="Grigoriev I.V."/>
        </authorList>
    </citation>
    <scope>NUCLEOTIDE SEQUENCE [LARGE SCALE GENOMIC DNA]</scope>
    <source>
        <strain evidence="2 3">SO2202</strain>
    </source>
</reference>
<dbReference type="EMBL" id="KB456260">
    <property type="protein sequence ID" value="EMF16526.1"/>
    <property type="molecule type" value="Genomic_DNA"/>
</dbReference>
<evidence type="ECO:0000313" key="2">
    <source>
        <dbReference type="EMBL" id="EMF16526.1"/>
    </source>
</evidence>
<dbReference type="OrthoDB" id="3642901at2759"/>
<evidence type="ECO:0000313" key="3">
    <source>
        <dbReference type="Proteomes" id="UP000016931"/>
    </source>
</evidence>
<feature type="compositionally biased region" description="Basic and acidic residues" evidence="1">
    <location>
        <begin position="770"/>
        <end position="783"/>
    </location>
</feature>
<protein>
    <submittedName>
        <fullName evidence="2">Uncharacterized protein</fullName>
    </submittedName>
</protein>
<organism evidence="2 3">
    <name type="scientific">Sphaerulina musiva (strain SO2202)</name>
    <name type="common">Poplar stem canker fungus</name>
    <name type="synonym">Septoria musiva</name>
    <dbReference type="NCBI Taxonomy" id="692275"/>
    <lineage>
        <taxon>Eukaryota</taxon>
        <taxon>Fungi</taxon>
        <taxon>Dikarya</taxon>
        <taxon>Ascomycota</taxon>
        <taxon>Pezizomycotina</taxon>
        <taxon>Dothideomycetes</taxon>
        <taxon>Dothideomycetidae</taxon>
        <taxon>Mycosphaerellales</taxon>
        <taxon>Mycosphaerellaceae</taxon>
        <taxon>Sphaerulina</taxon>
    </lineage>
</organism>
<dbReference type="Proteomes" id="UP000016931">
    <property type="component" value="Unassembled WGS sequence"/>
</dbReference>